<dbReference type="RefSeq" id="WP_346188699.1">
    <property type="nucleotide sequence ID" value="NZ_BAABRL010000006.1"/>
</dbReference>
<keyword evidence="3" id="KW-1185">Reference proteome</keyword>
<proteinExistence type="predicted"/>
<evidence type="ECO:0008006" key="4">
    <source>
        <dbReference type="Google" id="ProtNLM"/>
    </source>
</evidence>
<evidence type="ECO:0000256" key="1">
    <source>
        <dbReference type="SAM" id="Phobius"/>
    </source>
</evidence>
<comment type="caution">
    <text evidence="2">The sequence shown here is derived from an EMBL/GenBank/DDBJ whole genome shotgun (WGS) entry which is preliminary data.</text>
</comment>
<evidence type="ECO:0000313" key="2">
    <source>
        <dbReference type="EMBL" id="GAA5495965.1"/>
    </source>
</evidence>
<feature type="transmembrane region" description="Helical" evidence="1">
    <location>
        <begin position="44"/>
        <end position="62"/>
    </location>
</feature>
<sequence>MNYLEDIFGALLLTAFLYALDRGLRHFCPGFTRRMQKRIRPVHGKLFTGLLLLGMISLYISVWQHLMQQLWIGWIYLSVGLCALSAMGMVFCCLFESTERK</sequence>
<keyword evidence="1" id="KW-0472">Membrane</keyword>
<accession>A0ABP9V1V8</accession>
<feature type="transmembrane region" description="Helical" evidence="1">
    <location>
        <begin position="74"/>
        <end position="95"/>
    </location>
</feature>
<dbReference type="EMBL" id="BAABRL010000006">
    <property type="protein sequence ID" value="GAA5495965.1"/>
    <property type="molecule type" value="Genomic_DNA"/>
</dbReference>
<dbReference type="Proteomes" id="UP001424741">
    <property type="component" value="Unassembled WGS sequence"/>
</dbReference>
<organism evidence="2 3">
    <name type="scientific">Rubritalea halochordaticola</name>
    <dbReference type="NCBI Taxonomy" id="714537"/>
    <lineage>
        <taxon>Bacteria</taxon>
        <taxon>Pseudomonadati</taxon>
        <taxon>Verrucomicrobiota</taxon>
        <taxon>Verrucomicrobiia</taxon>
        <taxon>Verrucomicrobiales</taxon>
        <taxon>Rubritaleaceae</taxon>
        <taxon>Rubritalea</taxon>
    </lineage>
</organism>
<name>A0ABP9V1V8_9BACT</name>
<evidence type="ECO:0000313" key="3">
    <source>
        <dbReference type="Proteomes" id="UP001424741"/>
    </source>
</evidence>
<keyword evidence="1" id="KW-1133">Transmembrane helix</keyword>
<keyword evidence="1" id="KW-0812">Transmembrane</keyword>
<gene>
    <name evidence="2" type="ORF">Rhal01_02146</name>
</gene>
<reference evidence="2 3" key="1">
    <citation type="submission" date="2024-02" db="EMBL/GenBank/DDBJ databases">
        <title>Rubritalea halochordaticola NBRC 107102.</title>
        <authorList>
            <person name="Ichikawa N."/>
            <person name="Katano-Makiyama Y."/>
            <person name="Hidaka K."/>
        </authorList>
    </citation>
    <scope>NUCLEOTIDE SEQUENCE [LARGE SCALE GENOMIC DNA]</scope>
    <source>
        <strain evidence="2 3">NBRC 107102</strain>
    </source>
</reference>
<protein>
    <recommendedName>
        <fullName evidence="4">DUF3325 domain-containing protein</fullName>
    </recommendedName>
</protein>